<name>A0A5J5C2I6_9ASTE</name>
<dbReference type="PROSITE" id="PS50102">
    <property type="entry name" value="RRM"/>
    <property type="match status" value="2"/>
</dbReference>
<dbReference type="Gene3D" id="3.30.70.330">
    <property type="match status" value="2"/>
</dbReference>
<evidence type="ECO:0000256" key="2">
    <source>
        <dbReference type="PROSITE-ProRule" id="PRU00176"/>
    </source>
</evidence>
<keyword evidence="6" id="KW-1185">Reference proteome</keyword>
<evidence type="ECO:0000256" key="1">
    <source>
        <dbReference type="ARBA" id="ARBA00022884"/>
    </source>
</evidence>
<dbReference type="Proteomes" id="UP000325577">
    <property type="component" value="Linkage Group LG0"/>
</dbReference>
<reference evidence="5 6" key="1">
    <citation type="submission" date="2019-09" db="EMBL/GenBank/DDBJ databases">
        <title>A chromosome-level genome assembly of the Chinese tupelo Nyssa sinensis.</title>
        <authorList>
            <person name="Yang X."/>
            <person name="Kang M."/>
            <person name="Yang Y."/>
            <person name="Xiong H."/>
            <person name="Wang M."/>
            <person name="Zhang Z."/>
            <person name="Wang Z."/>
            <person name="Wu H."/>
            <person name="Ma T."/>
            <person name="Liu J."/>
            <person name="Xi Z."/>
        </authorList>
    </citation>
    <scope>NUCLEOTIDE SEQUENCE [LARGE SCALE GENOMIC DNA]</scope>
    <source>
        <strain evidence="5">J267</strain>
        <tissue evidence="5">Leaf</tissue>
    </source>
</reference>
<evidence type="ECO:0000259" key="4">
    <source>
        <dbReference type="PROSITE" id="PS50102"/>
    </source>
</evidence>
<feature type="region of interest" description="Disordered" evidence="3">
    <location>
        <begin position="1"/>
        <end position="47"/>
    </location>
</feature>
<dbReference type="PANTHER" id="PTHR48025">
    <property type="entry name" value="OS02G0815200 PROTEIN"/>
    <property type="match status" value="1"/>
</dbReference>
<dbReference type="InterPro" id="IPR012677">
    <property type="entry name" value="Nucleotide-bd_a/b_plait_sf"/>
</dbReference>
<feature type="region of interest" description="Disordered" evidence="3">
    <location>
        <begin position="77"/>
        <end position="108"/>
    </location>
</feature>
<feature type="domain" description="RRM" evidence="4">
    <location>
        <begin position="219"/>
        <end position="299"/>
    </location>
</feature>
<accession>A0A5J5C2I6</accession>
<feature type="compositionally biased region" description="Polar residues" evidence="3">
    <location>
        <begin position="337"/>
        <end position="360"/>
    </location>
</feature>
<dbReference type="AlphaFoldDB" id="A0A5J5C2I6"/>
<gene>
    <name evidence="5" type="ORF">F0562_000748</name>
</gene>
<feature type="compositionally biased region" description="Basic and acidic residues" evidence="3">
    <location>
        <begin position="27"/>
        <end position="39"/>
    </location>
</feature>
<evidence type="ECO:0000256" key="3">
    <source>
        <dbReference type="SAM" id="MobiDB-lite"/>
    </source>
</evidence>
<evidence type="ECO:0000313" key="6">
    <source>
        <dbReference type="Proteomes" id="UP000325577"/>
    </source>
</evidence>
<dbReference type="SUPFAM" id="SSF54928">
    <property type="entry name" value="RNA-binding domain, RBD"/>
    <property type="match status" value="2"/>
</dbReference>
<feature type="region of interest" description="Disordered" evidence="3">
    <location>
        <begin position="337"/>
        <end position="363"/>
    </location>
</feature>
<feature type="domain" description="RRM" evidence="4">
    <location>
        <begin position="118"/>
        <end position="199"/>
    </location>
</feature>
<evidence type="ECO:0000313" key="5">
    <source>
        <dbReference type="EMBL" id="KAA8549064.1"/>
    </source>
</evidence>
<organism evidence="5 6">
    <name type="scientific">Nyssa sinensis</name>
    <dbReference type="NCBI Taxonomy" id="561372"/>
    <lineage>
        <taxon>Eukaryota</taxon>
        <taxon>Viridiplantae</taxon>
        <taxon>Streptophyta</taxon>
        <taxon>Embryophyta</taxon>
        <taxon>Tracheophyta</taxon>
        <taxon>Spermatophyta</taxon>
        <taxon>Magnoliopsida</taxon>
        <taxon>eudicotyledons</taxon>
        <taxon>Gunneridae</taxon>
        <taxon>Pentapetalae</taxon>
        <taxon>asterids</taxon>
        <taxon>Cornales</taxon>
        <taxon>Nyssaceae</taxon>
        <taxon>Nyssa</taxon>
    </lineage>
</organism>
<protein>
    <recommendedName>
        <fullName evidence="4">RRM domain-containing protein</fullName>
    </recommendedName>
</protein>
<dbReference type="InterPro" id="IPR050502">
    <property type="entry name" value="Euk_RNA-bind_prot"/>
</dbReference>
<dbReference type="OrthoDB" id="410044at2759"/>
<feature type="compositionally biased region" description="Basic and acidic residues" evidence="3">
    <location>
        <begin position="1"/>
        <end position="13"/>
    </location>
</feature>
<keyword evidence="1 2" id="KW-0694">RNA-binding</keyword>
<dbReference type="InterPro" id="IPR035979">
    <property type="entry name" value="RBD_domain_sf"/>
</dbReference>
<dbReference type="Pfam" id="PF00076">
    <property type="entry name" value="RRM_1"/>
    <property type="match status" value="2"/>
</dbReference>
<sequence length="397" mass="44165">MDRQRGDYSDSHRNSHSATTSWPADDPATHHDRNYDNQRGDFSNDGYHFHHQHYRRYDHHHHLSNDRHHYNFNGELNDSSGIGNGNDDIGSGHSGRKRQFSHSGHGASADYNDAGSYVKLYVGAIPRTATEDNIRSLFEEHGNIVEIVLLKDKRTGQQQECCFVKYATLEEADRAIGALHNQYTFPGGVVPIKVRYAEGERERLGNCPIIKHGGFGEKCKLYVGGLNKQALKREVEEIFSPYGLVEDIYVVRDELKQNRGCGFIQFSHRNMAVAAINALNGTYIMRGCDQPLVVRFADPKKPRTGETRCNSRFGGQGFGPRYQEPVVRPAPYLSEPTSGHMLTNSLHPPSPKSVASSSQGGPIGVIGGPASGTLLGTWFTIFSTSVSTDWKQVSDSF</sequence>
<feature type="compositionally biased region" description="Low complexity" evidence="3">
    <location>
        <begin position="77"/>
        <end position="91"/>
    </location>
</feature>
<dbReference type="GO" id="GO:0003729">
    <property type="term" value="F:mRNA binding"/>
    <property type="evidence" value="ECO:0007669"/>
    <property type="project" value="TreeGrafter"/>
</dbReference>
<dbReference type="EMBL" id="CM018031">
    <property type="protein sequence ID" value="KAA8549064.1"/>
    <property type="molecule type" value="Genomic_DNA"/>
</dbReference>
<dbReference type="InterPro" id="IPR000504">
    <property type="entry name" value="RRM_dom"/>
</dbReference>
<dbReference type="SMART" id="SM00360">
    <property type="entry name" value="RRM"/>
    <property type="match status" value="2"/>
</dbReference>
<proteinExistence type="predicted"/>
<dbReference type="PANTHER" id="PTHR48025:SF1">
    <property type="entry name" value="RRM DOMAIN-CONTAINING PROTEIN"/>
    <property type="match status" value="1"/>
</dbReference>